<dbReference type="AlphaFoldDB" id="A0A1W2E591"/>
<dbReference type="GO" id="GO:0030313">
    <property type="term" value="C:cell envelope"/>
    <property type="evidence" value="ECO:0007669"/>
    <property type="project" value="UniProtKB-SubCell"/>
</dbReference>
<protein>
    <submittedName>
        <fullName evidence="7">Monosaccharide ABC transporter substrate-binding protein, CUT2 family</fullName>
    </submittedName>
</protein>
<dbReference type="Pfam" id="PF13407">
    <property type="entry name" value="Peripla_BP_4"/>
    <property type="match status" value="1"/>
</dbReference>
<feature type="signal peptide" evidence="5">
    <location>
        <begin position="1"/>
        <end position="22"/>
    </location>
</feature>
<keyword evidence="4" id="KW-0175">Coiled coil</keyword>
<keyword evidence="8" id="KW-1185">Reference proteome</keyword>
<feature type="chain" id="PRO_5012890520" evidence="5">
    <location>
        <begin position="23"/>
        <end position="327"/>
    </location>
</feature>
<keyword evidence="3 5" id="KW-0732">Signal</keyword>
<dbReference type="STRING" id="937218.SAMN06297251_12142"/>
<comment type="similarity">
    <text evidence="2">Belongs to the bacterial solute-binding protein 2 family.</text>
</comment>
<dbReference type="Gene3D" id="3.40.50.2300">
    <property type="match status" value="2"/>
</dbReference>
<comment type="subcellular location">
    <subcellularLocation>
        <location evidence="1">Cell envelope</location>
    </subcellularLocation>
</comment>
<evidence type="ECO:0000313" key="8">
    <source>
        <dbReference type="Proteomes" id="UP000192656"/>
    </source>
</evidence>
<reference evidence="7 8" key="1">
    <citation type="submission" date="2017-04" db="EMBL/GenBank/DDBJ databases">
        <authorList>
            <person name="Afonso C.L."/>
            <person name="Miller P.J."/>
            <person name="Scott M.A."/>
            <person name="Spackman E."/>
            <person name="Goraichik I."/>
            <person name="Dimitrov K.M."/>
            <person name="Suarez D.L."/>
            <person name="Swayne D.E."/>
        </authorList>
    </citation>
    <scope>NUCLEOTIDE SEQUENCE [LARGE SCALE GENOMIC DNA]</scope>
    <source>
        <strain evidence="7 8">CGMCC 1.10972</strain>
    </source>
</reference>
<evidence type="ECO:0000256" key="4">
    <source>
        <dbReference type="SAM" id="Coils"/>
    </source>
</evidence>
<evidence type="ECO:0000256" key="2">
    <source>
        <dbReference type="ARBA" id="ARBA00007639"/>
    </source>
</evidence>
<dbReference type="InterPro" id="IPR025997">
    <property type="entry name" value="SBP_2_dom"/>
</dbReference>
<dbReference type="PANTHER" id="PTHR46847">
    <property type="entry name" value="D-ALLOSE-BINDING PERIPLASMIC PROTEIN-RELATED"/>
    <property type="match status" value="1"/>
</dbReference>
<proteinExistence type="inferred from homology"/>
<dbReference type="SUPFAM" id="SSF53822">
    <property type="entry name" value="Periplasmic binding protein-like I"/>
    <property type="match status" value="1"/>
</dbReference>
<dbReference type="EMBL" id="FWXR01000021">
    <property type="protein sequence ID" value="SMD04894.1"/>
    <property type="molecule type" value="Genomic_DNA"/>
</dbReference>
<evidence type="ECO:0000313" key="7">
    <source>
        <dbReference type="EMBL" id="SMD04894.1"/>
    </source>
</evidence>
<sequence length="327" mass="34144">MTMKTGLMGLSIAALMSGAAMAETIGVSIATFDDAFLTALRGQIEAHASELDGVEVQIEDAQNDVGKQLNQIQNFAASGLDAIIVNPVDTDATQAMTQAAQNAGIPLVYVNREPVNRDELPDNQAYVASDETQSGTLLATEVCRLLKEAGKGSGARIIVLVGELSNQAARTRTQDVHDVVATDDCSFMTIAEEQTANWSQDEAENLMTNWLASDVKFDAVLANNDAMALGAIKAMKAGGVEMDTVIVGGIDGTAEALAAMKAGELDVTVFQDASGQAKEAVDTALKLAKGEAVEQTVHVPVEIVTPERVGDFEGRNGSVSSTDPSAG</sequence>
<dbReference type="PANTHER" id="PTHR46847:SF1">
    <property type="entry name" value="D-ALLOSE-BINDING PERIPLASMIC PROTEIN-RELATED"/>
    <property type="match status" value="1"/>
</dbReference>
<dbReference type="Proteomes" id="UP000192656">
    <property type="component" value="Unassembled WGS sequence"/>
</dbReference>
<evidence type="ECO:0000256" key="3">
    <source>
        <dbReference type="ARBA" id="ARBA00022729"/>
    </source>
</evidence>
<feature type="domain" description="Periplasmic binding protein" evidence="6">
    <location>
        <begin position="25"/>
        <end position="291"/>
    </location>
</feature>
<accession>A0A1W2E591</accession>
<name>A0A1W2E591_9HYPH</name>
<evidence type="ECO:0000259" key="6">
    <source>
        <dbReference type="Pfam" id="PF13407"/>
    </source>
</evidence>
<evidence type="ECO:0000256" key="5">
    <source>
        <dbReference type="SAM" id="SignalP"/>
    </source>
</evidence>
<dbReference type="CDD" id="cd06301">
    <property type="entry name" value="PBP1_rhizopine_binding-like"/>
    <property type="match status" value="1"/>
</dbReference>
<dbReference type="InterPro" id="IPR028082">
    <property type="entry name" value="Peripla_BP_I"/>
</dbReference>
<feature type="coiled-coil region" evidence="4">
    <location>
        <begin position="44"/>
        <end position="71"/>
    </location>
</feature>
<organism evidence="7 8">
    <name type="scientific">Fulvimarina manganoxydans</name>
    <dbReference type="NCBI Taxonomy" id="937218"/>
    <lineage>
        <taxon>Bacteria</taxon>
        <taxon>Pseudomonadati</taxon>
        <taxon>Pseudomonadota</taxon>
        <taxon>Alphaproteobacteria</taxon>
        <taxon>Hyphomicrobiales</taxon>
        <taxon>Aurantimonadaceae</taxon>
        <taxon>Fulvimarina</taxon>
    </lineage>
</organism>
<dbReference type="GO" id="GO:0030246">
    <property type="term" value="F:carbohydrate binding"/>
    <property type="evidence" value="ECO:0007669"/>
    <property type="project" value="UniProtKB-ARBA"/>
</dbReference>
<gene>
    <name evidence="7" type="ORF">SAMN06297251_12142</name>
</gene>
<evidence type="ECO:0000256" key="1">
    <source>
        <dbReference type="ARBA" id="ARBA00004196"/>
    </source>
</evidence>